<evidence type="ECO:0008006" key="4">
    <source>
        <dbReference type="Google" id="ProtNLM"/>
    </source>
</evidence>
<feature type="region of interest" description="Disordered" evidence="1">
    <location>
        <begin position="590"/>
        <end position="609"/>
    </location>
</feature>
<proteinExistence type="predicted"/>
<feature type="region of interest" description="Disordered" evidence="1">
    <location>
        <begin position="282"/>
        <end position="314"/>
    </location>
</feature>
<gene>
    <name evidence="2" type="ORF">BJX63DRAFT_89658</name>
</gene>
<dbReference type="Proteomes" id="UP001610334">
    <property type="component" value="Unassembled WGS sequence"/>
</dbReference>
<evidence type="ECO:0000313" key="3">
    <source>
        <dbReference type="Proteomes" id="UP001610334"/>
    </source>
</evidence>
<evidence type="ECO:0000313" key="2">
    <source>
        <dbReference type="EMBL" id="KAL2803017.1"/>
    </source>
</evidence>
<feature type="compositionally biased region" description="Low complexity" evidence="1">
    <location>
        <begin position="287"/>
        <end position="302"/>
    </location>
</feature>
<feature type="region of interest" description="Disordered" evidence="1">
    <location>
        <begin position="1"/>
        <end position="24"/>
    </location>
</feature>
<dbReference type="PANTHER" id="PTHR23242:SF9">
    <property type="entry name" value="TRANSCRIPTION FACTOR HOXA13"/>
    <property type="match status" value="1"/>
</dbReference>
<feature type="region of interest" description="Disordered" evidence="1">
    <location>
        <begin position="797"/>
        <end position="843"/>
    </location>
</feature>
<name>A0ABR4GVB7_9EURO</name>
<protein>
    <recommendedName>
        <fullName evidence="4">Transcription factor hoxa13</fullName>
    </recommendedName>
</protein>
<comment type="caution">
    <text evidence="2">The sequence shown here is derived from an EMBL/GenBank/DDBJ whole genome shotgun (WGS) entry which is preliminary data.</text>
</comment>
<feature type="region of interest" description="Disordered" evidence="1">
    <location>
        <begin position="551"/>
        <end position="576"/>
    </location>
</feature>
<dbReference type="PANTHER" id="PTHR23242">
    <property type="entry name" value="TRANSCRIPTION FACTOR HOXA13"/>
    <property type="match status" value="1"/>
</dbReference>
<feature type="compositionally biased region" description="Acidic residues" evidence="1">
    <location>
        <begin position="614"/>
        <end position="627"/>
    </location>
</feature>
<reference evidence="2 3" key="1">
    <citation type="submission" date="2024-07" db="EMBL/GenBank/DDBJ databases">
        <title>Section-level genome sequencing and comparative genomics of Aspergillus sections Usti and Cavernicolus.</title>
        <authorList>
            <consortium name="Lawrence Berkeley National Laboratory"/>
            <person name="Nybo J.L."/>
            <person name="Vesth T.C."/>
            <person name="Theobald S."/>
            <person name="Frisvad J.C."/>
            <person name="Larsen T.O."/>
            <person name="Kjaerboelling I."/>
            <person name="Rothschild-Mancinelli K."/>
            <person name="Lyhne E.K."/>
            <person name="Kogle M.E."/>
            <person name="Barry K."/>
            <person name="Clum A."/>
            <person name="Na H."/>
            <person name="Ledsgaard L."/>
            <person name="Lin J."/>
            <person name="Lipzen A."/>
            <person name="Kuo A."/>
            <person name="Riley R."/>
            <person name="Mondo S."/>
            <person name="Labutti K."/>
            <person name="Haridas S."/>
            <person name="Pangalinan J."/>
            <person name="Salamov A.A."/>
            <person name="Simmons B.A."/>
            <person name="Magnuson J.K."/>
            <person name="Chen J."/>
            <person name="Drula E."/>
            <person name="Henrissat B."/>
            <person name="Wiebenga A."/>
            <person name="Lubbers R.J."/>
            <person name="Gomes A.C."/>
            <person name="Makela M.R."/>
            <person name="Stajich J."/>
            <person name="Grigoriev I.V."/>
            <person name="Mortensen U.H."/>
            <person name="De Vries R.P."/>
            <person name="Baker S.E."/>
            <person name="Andersen M.R."/>
        </authorList>
    </citation>
    <scope>NUCLEOTIDE SEQUENCE [LARGE SCALE GENOMIC DNA]</scope>
    <source>
        <strain evidence="2 3">CBS 588.65</strain>
    </source>
</reference>
<feature type="region of interest" description="Disordered" evidence="1">
    <location>
        <begin position="614"/>
        <end position="643"/>
    </location>
</feature>
<feature type="compositionally biased region" description="Polar residues" evidence="1">
    <location>
        <begin position="826"/>
        <end position="843"/>
    </location>
</feature>
<keyword evidence="3" id="KW-1185">Reference proteome</keyword>
<evidence type="ECO:0000256" key="1">
    <source>
        <dbReference type="SAM" id="MobiDB-lite"/>
    </source>
</evidence>
<organism evidence="2 3">
    <name type="scientific">Aspergillus granulosus</name>
    <dbReference type="NCBI Taxonomy" id="176169"/>
    <lineage>
        <taxon>Eukaryota</taxon>
        <taxon>Fungi</taxon>
        <taxon>Dikarya</taxon>
        <taxon>Ascomycota</taxon>
        <taxon>Pezizomycotina</taxon>
        <taxon>Eurotiomycetes</taxon>
        <taxon>Eurotiomycetidae</taxon>
        <taxon>Eurotiales</taxon>
        <taxon>Aspergillaceae</taxon>
        <taxon>Aspergillus</taxon>
        <taxon>Aspergillus subgen. Nidulantes</taxon>
    </lineage>
</organism>
<sequence length="843" mass="93653">MASSNGKVLETNDRVVGGPDQRSKSKRTSRIRWTVGLLVRRLCIWYFLLTPFFRCPSRKSDLTESSPRICKPYLAAKSSIEPHVLPYYHAHAAPYVDAAWPYVRVLNEKVYTPASNIAKQGYEAYGAPALGQAQAYGRQQWDANAVPHIQSAKTKANEWYAAQVAPHVQQVRTTVSPYSQKVYGAYWTTLDGYVLPFCAKYRPFIGKTYSSGQEILTTTVLPYAHSTWFHTVYFVNNSVWPQIANLYSENVEPQLVKIGQRLASYREGKRLRSATDEVDSVGYTAPSSVSEESSKTESTTASFAPVTPTASLSPEELAAQTRERIASDLTTWKERFALASEKGVEGLEIRIVEIVATYLASGVQHNGEELVTALEGAVEDQTIAIKRRINLLAESLPFEEAQEDEDAAFEELLKEIRTSAVYIRDRAHVLREWRITFEQELIDKISIAVNSTLAVLDNVRDLGLQEIGMRWAWMDGVTYKDWEDYHALKAEFEDWKEKFREIGFKHARIEAAKENADDILSRGMDVAEAAAKELARLKDVGKWKIAAREVSEDFDTRSESPPPLPKPTTPVEEGVPDFADGEEQVSLDAEATVNEKTTEADNEALGLNDEAAMPEESQDTLADDETPEAPTDPSVFPDDSLMDSEIDLETEELKEPVEFDVPHAAFGAAAAAVPIPSEAAGDDTDSLEHDEVVEIEATRSSEAISLSLGVEELDTTQMPNQVPTPNKAVEDLLFQLLADKDAAYAEEILKKFHAIYETPKPSVTTTANPVDDETLSIPVVDEQDNIYSILPIQVAEETSEQPEIADSVPDSLVSDEDLEESAVDTEPTQTPDSNEDQPTWNDL</sequence>
<accession>A0ABR4GVB7</accession>
<feature type="compositionally biased region" description="Acidic residues" evidence="1">
    <location>
        <begin position="813"/>
        <end position="823"/>
    </location>
</feature>
<dbReference type="EMBL" id="JBFXLT010000154">
    <property type="protein sequence ID" value="KAL2803017.1"/>
    <property type="molecule type" value="Genomic_DNA"/>
</dbReference>